<gene>
    <name evidence="10" type="ORF">LIER_36681</name>
</gene>
<dbReference type="Pfam" id="PF02535">
    <property type="entry name" value="Zip"/>
    <property type="match status" value="1"/>
</dbReference>
<feature type="transmembrane region" description="Helical" evidence="8">
    <location>
        <begin position="118"/>
        <end position="139"/>
    </location>
</feature>
<evidence type="ECO:0000256" key="4">
    <source>
        <dbReference type="ARBA" id="ARBA00022692"/>
    </source>
</evidence>
<organism evidence="10 11">
    <name type="scientific">Lithospermum erythrorhizon</name>
    <name type="common">Purple gromwell</name>
    <name type="synonym">Lithospermum officinale var. erythrorhizon</name>
    <dbReference type="NCBI Taxonomy" id="34254"/>
    <lineage>
        <taxon>Eukaryota</taxon>
        <taxon>Viridiplantae</taxon>
        <taxon>Streptophyta</taxon>
        <taxon>Embryophyta</taxon>
        <taxon>Tracheophyta</taxon>
        <taxon>Spermatophyta</taxon>
        <taxon>Magnoliopsida</taxon>
        <taxon>eudicotyledons</taxon>
        <taxon>Gunneridae</taxon>
        <taxon>Pentapetalae</taxon>
        <taxon>asterids</taxon>
        <taxon>lamiids</taxon>
        <taxon>Boraginales</taxon>
        <taxon>Boraginaceae</taxon>
        <taxon>Boraginoideae</taxon>
        <taxon>Lithospermeae</taxon>
        <taxon>Lithospermum</taxon>
    </lineage>
</organism>
<keyword evidence="7 8" id="KW-0472">Membrane</keyword>
<feature type="chain" id="PRO_5043774841" evidence="9">
    <location>
        <begin position="24"/>
        <end position="351"/>
    </location>
</feature>
<comment type="caution">
    <text evidence="8">Lacks conserved residue(s) required for the propagation of feature annotation.</text>
</comment>
<dbReference type="NCBIfam" id="TIGR00820">
    <property type="entry name" value="zip"/>
    <property type="match status" value="1"/>
</dbReference>
<feature type="transmembrane region" description="Helical" evidence="8">
    <location>
        <begin position="47"/>
        <end position="65"/>
    </location>
</feature>
<dbReference type="PANTHER" id="PTHR11040:SF35">
    <property type="entry name" value="ZINC TRANSPORTER 5"/>
    <property type="match status" value="1"/>
</dbReference>
<evidence type="ECO:0000256" key="1">
    <source>
        <dbReference type="ARBA" id="ARBA00004141"/>
    </source>
</evidence>
<feature type="transmembrane region" description="Helical" evidence="8">
    <location>
        <begin position="300"/>
        <end position="319"/>
    </location>
</feature>
<evidence type="ECO:0000256" key="9">
    <source>
        <dbReference type="SAM" id="SignalP"/>
    </source>
</evidence>
<feature type="transmembrane region" description="Helical" evidence="8">
    <location>
        <begin position="77"/>
        <end position="98"/>
    </location>
</feature>
<evidence type="ECO:0000256" key="6">
    <source>
        <dbReference type="ARBA" id="ARBA00023065"/>
    </source>
</evidence>
<dbReference type="AlphaFoldDB" id="A0AAV3PDX3"/>
<dbReference type="GO" id="GO:0005385">
    <property type="term" value="F:zinc ion transmembrane transporter activity"/>
    <property type="evidence" value="ECO:0007669"/>
    <property type="project" value="InterPro"/>
</dbReference>
<evidence type="ECO:0000313" key="11">
    <source>
        <dbReference type="Proteomes" id="UP001454036"/>
    </source>
</evidence>
<evidence type="ECO:0000256" key="8">
    <source>
        <dbReference type="RuleBase" id="RU362088"/>
    </source>
</evidence>
<keyword evidence="9" id="KW-0732">Signal</keyword>
<evidence type="ECO:0000256" key="7">
    <source>
        <dbReference type="ARBA" id="ARBA00023136"/>
    </source>
</evidence>
<dbReference type="EMBL" id="BAABME010016975">
    <property type="protein sequence ID" value="GAA0148242.1"/>
    <property type="molecule type" value="Genomic_DNA"/>
</dbReference>
<feature type="transmembrane region" description="Helical" evidence="8">
    <location>
        <begin position="257"/>
        <end position="280"/>
    </location>
</feature>
<accession>A0AAV3PDX3</accession>
<evidence type="ECO:0000256" key="2">
    <source>
        <dbReference type="ARBA" id="ARBA00006939"/>
    </source>
</evidence>
<reference evidence="10 11" key="1">
    <citation type="submission" date="2024-01" db="EMBL/GenBank/DDBJ databases">
        <title>The complete chloroplast genome sequence of Lithospermum erythrorhizon: insights into the phylogenetic relationship among Boraginaceae species and the maternal lineages of purple gromwells.</title>
        <authorList>
            <person name="Okada T."/>
            <person name="Watanabe K."/>
        </authorList>
    </citation>
    <scope>NUCLEOTIDE SEQUENCE [LARGE SCALE GENOMIC DNA]</scope>
</reference>
<keyword evidence="4 8" id="KW-0812">Transmembrane</keyword>
<sequence length="351" mass="37573">MGFQKAIIFLCLVFIIIPTFCHGECTCDPEDDEGRNRKEALKYKLAAIFSIFFASTIGVCIPMLGRIFPILGPERDLFFVVKSFAAGVILATGFIHVLPDAFENLTKPCLKEHPWGEFPFTGFVAMLAAIGTLMVDAHATSHFMKLRKPPSENKMVGGGGGGEDGVVVPVVHSHGGHTHGGVAPLATGDAELLRNKVISQVLELGIIVHSVIIGIALGASETPKTIKPLVVALSFHQFFEGMGLGGCIVQAKFKGRVVVIMTLFFSLTTSIGIIIGIGIMNVYKENSPTALIVQGLFDSASAGILIYMALVDFLAADFMNPRMQSNKKLHLMSDVSLLIGAGAMSLIAKWA</sequence>
<dbReference type="Proteomes" id="UP001454036">
    <property type="component" value="Unassembled WGS sequence"/>
</dbReference>
<protein>
    <submittedName>
        <fullName evidence="10">Secondary carrier transporter</fullName>
    </submittedName>
</protein>
<feature type="signal peptide" evidence="9">
    <location>
        <begin position="1"/>
        <end position="23"/>
    </location>
</feature>
<comment type="similarity">
    <text evidence="2 8">Belongs to the ZIP transporter (TC 2.A.5) family.</text>
</comment>
<name>A0AAV3PDX3_LITER</name>
<evidence type="ECO:0000313" key="10">
    <source>
        <dbReference type="EMBL" id="GAA0148242.1"/>
    </source>
</evidence>
<dbReference type="PANTHER" id="PTHR11040">
    <property type="entry name" value="ZINC/IRON TRANSPORTER"/>
    <property type="match status" value="1"/>
</dbReference>
<comment type="subcellular location">
    <subcellularLocation>
        <location evidence="1 8">Membrane</location>
        <topology evidence="1 8">Multi-pass membrane protein</topology>
    </subcellularLocation>
</comment>
<keyword evidence="11" id="KW-1185">Reference proteome</keyword>
<dbReference type="GO" id="GO:0005886">
    <property type="term" value="C:plasma membrane"/>
    <property type="evidence" value="ECO:0007669"/>
    <property type="project" value="TreeGrafter"/>
</dbReference>
<evidence type="ECO:0000256" key="3">
    <source>
        <dbReference type="ARBA" id="ARBA00022448"/>
    </source>
</evidence>
<comment type="caution">
    <text evidence="10">The sequence shown here is derived from an EMBL/GenBank/DDBJ whole genome shotgun (WGS) entry which is preliminary data.</text>
</comment>
<feature type="transmembrane region" description="Helical" evidence="8">
    <location>
        <begin position="331"/>
        <end position="350"/>
    </location>
</feature>
<proteinExistence type="inferred from homology"/>
<keyword evidence="6 8" id="KW-0406">Ion transport</keyword>
<evidence type="ECO:0000256" key="5">
    <source>
        <dbReference type="ARBA" id="ARBA00022989"/>
    </source>
</evidence>
<dbReference type="InterPro" id="IPR004698">
    <property type="entry name" value="Zn/Fe_permease_fun/pln"/>
</dbReference>
<dbReference type="InterPro" id="IPR003689">
    <property type="entry name" value="ZIP"/>
</dbReference>
<keyword evidence="3 8" id="KW-0813">Transport</keyword>
<keyword evidence="5 8" id="KW-1133">Transmembrane helix</keyword>